<gene>
    <name evidence="3" type="ORF">H9871_07010</name>
</gene>
<dbReference type="AlphaFoldDB" id="A0A9D1UT47"/>
<proteinExistence type="predicted"/>
<organism evidence="3 4">
    <name type="scientific">Candidatus Nesterenkonia stercoripullorum</name>
    <dbReference type="NCBI Taxonomy" id="2838701"/>
    <lineage>
        <taxon>Bacteria</taxon>
        <taxon>Bacillati</taxon>
        <taxon>Actinomycetota</taxon>
        <taxon>Actinomycetes</taxon>
        <taxon>Micrococcales</taxon>
        <taxon>Micrococcaceae</taxon>
        <taxon>Nesterenkonia</taxon>
    </lineage>
</organism>
<keyword evidence="2" id="KW-0472">Membrane</keyword>
<evidence type="ECO:0000256" key="1">
    <source>
        <dbReference type="SAM" id="MobiDB-lite"/>
    </source>
</evidence>
<reference evidence="3" key="1">
    <citation type="journal article" date="2021" name="PeerJ">
        <title>Extensive microbial diversity within the chicken gut microbiome revealed by metagenomics and culture.</title>
        <authorList>
            <person name="Gilroy R."/>
            <person name="Ravi A."/>
            <person name="Getino M."/>
            <person name="Pursley I."/>
            <person name="Horton D.L."/>
            <person name="Alikhan N.F."/>
            <person name="Baker D."/>
            <person name="Gharbi K."/>
            <person name="Hall N."/>
            <person name="Watson M."/>
            <person name="Adriaenssens E.M."/>
            <person name="Foster-Nyarko E."/>
            <person name="Jarju S."/>
            <person name="Secka A."/>
            <person name="Antonio M."/>
            <person name="Oren A."/>
            <person name="Chaudhuri R.R."/>
            <person name="La Ragione R."/>
            <person name="Hildebrand F."/>
            <person name="Pallen M.J."/>
        </authorList>
    </citation>
    <scope>NUCLEOTIDE SEQUENCE</scope>
    <source>
        <strain evidence="3">ChiHejej3B27-3195</strain>
    </source>
</reference>
<keyword evidence="2" id="KW-1133">Transmembrane helix</keyword>
<feature type="compositionally biased region" description="Basic and acidic residues" evidence="1">
    <location>
        <begin position="189"/>
        <end position="199"/>
    </location>
</feature>
<evidence type="ECO:0000313" key="3">
    <source>
        <dbReference type="EMBL" id="HIW99878.1"/>
    </source>
</evidence>
<evidence type="ECO:0000313" key="4">
    <source>
        <dbReference type="Proteomes" id="UP000824151"/>
    </source>
</evidence>
<feature type="transmembrane region" description="Helical" evidence="2">
    <location>
        <begin position="28"/>
        <end position="45"/>
    </location>
</feature>
<name>A0A9D1UT47_9MICC</name>
<comment type="caution">
    <text evidence="3">The sequence shown here is derived from an EMBL/GenBank/DDBJ whole genome shotgun (WGS) entry which is preliminary data.</text>
</comment>
<dbReference type="Proteomes" id="UP000824151">
    <property type="component" value="Unassembled WGS sequence"/>
</dbReference>
<reference evidence="3" key="2">
    <citation type="submission" date="2021-04" db="EMBL/GenBank/DDBJ databases">
        <authorList>
            <person name="Gilroy R."/>
        </authorList>
    </citation>
    <scope>NUCLEOTIDE SEQUENCE</scope>
    <source>
        <strain evidence="3">ChiHejej3B27-3195</strain>
    </source>
</reference>
<accession>A0A9D1UT47</accession>
<dbReference type="EMBL" id="DXGD01000260">
    <property type="protein sequence ID" value="HIW99878.1"/>
    <property type="molecule type" value="Genomic_DNA"/>
</dbReference>
<protein>
    <submittedName>
        <fullName evidence="3">Uncharacterized protein</fullName>
    </submittedName>
</protein>
<evidence type="ECO:0000256" key="2">
    <source>
        <dbReference type="SAM" id="Phobius"/>
    </source>
</evidence>
<sequence length="209" mass="22220">MSPAQSLPPSGSQFGGDAVRNFGRRTSGLTFAVMITVLLVAVVFAANQNDIIGWIIVAISAGWLALATILVVSVRRGARKVGETLDSARADEAARRSQMDPGTVVVDEDSHTRNLKLDHSFKIVQVQKRVVAEELAKGDDADTEMVDRALETMEITATNARDMLADLVGRRPSGSAGTGAQEGPGPTSDQRDHRSHGDDDGTISGDIVR</sequence>
<feature type="transmembrane region" description="Helical" evidence="2">
    <location>
        <begin position="51"/>
        <end position="72"/>
    </location>
</feature>
<feature type="region of interest" description="Disordered" evidence="1">
    <location>
        <begin position="168"/>
        <end position="209"/>
    </location>
</feature>
<keyword evidence="2" id="KW-0812">Transmembrane</keyword>